<evidence type="ECO:0000313" key="3">
    <source>
        <dbReference type="Proteomes" id="UP000006230"/>
    </source>
</evidence>
<evidence type="ECO:0000313" key="2">
    <source>
        <dbReference type="EMBL" id="EAU47365.1"/>
    </source>
</evidence>
<dbReference type="RefSeq" id="WP_007799178.1">
    <property type="nucleotide sequence ID" value="NZ_DS022276.1"/>
</dbReference>
<evidence type="ECO:0008006" key="4">
    <source>
        <dbReference type="Google" id="ProtNLM"/>
    </source>
</evidence>
<protein>
    <recommendedName>
        <fullName evidence="4">DUF2484 family protein</fullName>
    </recommendedName>
</protein>
<keyword evidence="1" id="KW-0472">Membrane</keyword>
<dbReference type="Proteomes" id="UP000006230">
    <property type="component" value="Unassembled WGS sequence"/>
</dbReference>
<feature type="transmembrane region" description="Helical" evidence="1">
    <location>
        <begin position="52"/>
        <end position="73"/>
    </location>
</feature>
<keyword evidence="1" id="KW-0812">Transmembrane</keyword>
<name>Q0FT04_SALBH</name>
<dbReference type="Pfam" id="PF10658">
    <property type="entry name" value="DUF2484"/>
    <property type="match status" value="1"/>
</dbReference>
<dbReference type="EMBL" id="AATQ01000007">
    <property type="protein sequence ID" value="EAU47365.1"/>
    <property type="molecule type" value="Genomic_DNA"/>
</dbReference>
<dbReference type="InterPro" id="IPR018919">
    <property type="entry name" value="DUF2484"/>
</dbReference>
<dbReference type="HOGENOM" id="CLU_193095_0_0_5"/>
<dbReference type="OrthoDB" id="7862849at2"/>
<keyword evidence="3" id="KW-1185">Reference proteome</keyword>
<gene>
    <name evidence="2" type="ORF">R2601_21176</name>
</gene>
<comment type="caution">
    <text evidence="2">The sequence shown here is derived from an EMBL/GenBank/DDBJ whole genome shotgun (WGS) entry which is preliminary data.</text>
</comment>
<dbReference type="AlphaFoldDB" id="Q0FT04"/>
<reference evidence="2 3" key="1">
    <citation type="journal article" date="2010" name="J. Bacteriol.">
        <title>Genome sequences of Pelagibaca bermudensis HTCC2601T and Maritimibacter alkaliphilus HTCC2654T, the type strains of two marine Roseobacter genera.</title>
        <authorList>
            <person name="Thrash J.C."/>
            <person name="Cho J.C."/>
            <person name="Ferriera S."/>
            <person name="Johnson J."/>
            <person name="Vergin K.L."/>
            <person name="Giovannoni S.J."/>
        </authorList>
    </citation>
    <scope>NUCLEOTIDE SEQUENCE [LARGE SCALE GENOMIC DNA]</scope>
    <source>
        <strain evidence="3">DSM 26914 / JCM 13377 / KCTC 12554 / HTCC2601</strain>
    </source>
</reference>
<organism evidence="2 3">
    <name type="scientific">Salipiger bermudensis (strain DSM 26914 / JCM 13377 / KCTC 12554 / HTCC2601)</name>
    <name type="common">Pelagibaca bermudensis</name>
    <dbReference type="NCBI Taxonomy" id="314265"/>
    <lineage>
        <taxon>Bacteria</taxon>
        <taxon>Pseudomonadati</taxon>
        <taxon>Pseudomonadota</taxon>
        <taxon>Alphaproteobacteria</taxon>
        <taxon>Rhodobacterales</taxon>
        <taxon>Roseobacteraceae</taxon>
        <taxon>Salipiger</taxon>
    </lineage>
</organism>
<dbReference type="STRING" id="314265.R2601_21176"/>
<proteinExistence type="predicted"/>
<keyword evidence="1" id="KW-1133">Transmembrane helix</keyword>
<dbReference type="eggNOG" id="ENOG5032Y9H">
    <property type="taxonomic scope" value="Bacteria"/>
</dbReference>
<sequence length="84" mass="9543">MPVSLLLACAWGIVANLAAMLPSRDNHWTRAYLLIASGLPILGYVVWESGPWIGLVVLLAMMSVLRWPVLYLWRWLRRRSRPGA</sequence>
<accession>Q0FT04</accession>
<evidence type="ECO:0000256" key="1">
    <source>
        <dbReference type="SAM" id="Phobius"/>
    </source>
</evidence>